<feature type="chain" id="PRO_5045984712" evidence="6">
    <location>
        <begin position="24"/>
        <end position="463"/>
    </location>
</feature>
<evidence type="ECO:0000256" key="1">
    <source>
        <dbReference type="ARBA" id="ARBA00004196"/>
    </source>
</evidence>
<accession>A0ABQ6GKN4</accession>
<dbReference type="Pfam" id="PF13416">
    <property type="entry name" value="SBP_bac_8"/>
    <property type="match status" value="1"/>
</dbReference>
<comment type="caution">
    <text evidence="7">The sequence shown here is derived from an EMBL/GenBank/DDBJ whole genome shotgun (WGS) entry which is preliminary data.</text>
</comment>
<dbReference type="InterPro" id="IPR050490">
    <property type="entry name" value="Bact_solute-bd_prot1"/>
</dbReference>
<organism evidence="7 8">
    <name type="scientific">Paenibacillus glycanilyticus</name>
    <dbReference type="NCBI Taxonomy" id="126569"/>
    <lineage>
        <taxon>Bacteria</taxon>
        <taxon>Bacillati</taxon>
        <taxon>Bacillota</taxon>
        <taxon>Bacilli</taxon>
        <taxon>Bacillales</taxon>
        <taxon>Paenibacillaceae</taxon>
        <taxon>Paenibacillus</taxon>
    </lineage>
</organism>
<keyword evidence="3" id="KW-0813">Transport</keyword>
<dbReference type="PROSITE" id="PS51257">
    <property type="entry name" value="PROKAR_LIPOPROTEIN"/>
    <property type="match status" value="1"/>
</dbReference>
<keyword evidence="8" id="KW-1185">Reference proteome</keyword>
<name>A0ABQ6GKN4_9BACL</name>
<evidence type="ECO:0000256" key="6">
    <source>
        <dbReference type="SAM" id="SignalP"/>
    </source>
</evidence>
<dbReference type="Gene3D" id="3.40.190.10">
    <property type="entry name" value="Periplasmic binding protein-like II"/>
    <property type="match status" value="1"/>
</dbReference>
<reference evidence="7 8" key="1">
    <citation type="submission" date="2023-03" db="EMBL/GenBank/DDBJ databases">
        <title>Draft genome sequence of the bacteria which degrade cell wall of Tricholomamatutake.</title>
        <authorList>
            <person name="Konishi Y."/>
            <person name="Fukuta Y."/>
            <person name="Shirasaka N."/>
        </authorList>
    </citation>
    <scope>NUCLEOTIDE SEQUENCE [LARGE SCALE GENOMIC DNA]</scope>
    <source>
        <strain evidence="8">mu1</strain>
    </source>
</reference>
<dbReference type="EMBL" id="BSSQ01000035">
    <property type="protein sequence ID" value="GLX71484.1"/>
    <property type="molecule type" value="Genomic_DNA"/>
</dbReference>
<dbReference type="Proteomes" id="UP001157114">
    <property type="component" value="Unassembled WGS sequence"/>
</dbReference>
<evidence type="ECO:0000256" key="5">
    <source>
        <dbReference type="SAM" id="MobiDB-lite"/>
    </source>
</evidence>
<dbReference type="SUPFAM" id="SSF53850">
    <property type="entry name" value="Periplasmic binding protein-like II"/>
    <property type="match status" value="1"/>
</dbReference>
<dbReference type="InterPro" id="IPR006059">
    <property type="entry name" value="SBP"/>
</dbReference>
<protein>
    <submittedName>
        <fullName evidence="7">Bicyclomycin resistance protein</fullName>
    </submittedName>
</protein>
<dbReference type="PANTHER" id="PTHR43649">
    <property type="entry name" value="ARABINOSE-BINDING PROTEIN-RELATED"/>
    <property type="match status" value="1"/>
</dbReference>
<feature type="compositionally biased region" description="Polar residues" evidence="5">
    <location>
        <begin position="30"/>
        <end position="52"/>
    </location>
</feature>
<evidence type="ECO:0000256" key="2">
    <source>
        <dbReference type="ARBA" id="ARBA00008520"/>
    </source>
</evidence>
<dbReference type="RefSeq" id="WP_284242298.1">
    <property type="nucleotide sequence ID" value="NZ_BSSQ01000035.1"/>
</dbReference>
<feature type="signal peptide" evidence="6">
    <location>
        <begin position="1"/>
        <end position="23"/>
    </location>
</feature>
<comment type="subcellular location">
    <subcellularLocation>
        <location evidence="1">Cell envelope</location>
    </subcellularLocation>
</comment>
<dbReference type="CDD" id="cd13585">
    <property type="entry name" value="PBP2_TMBP_like"/>
    <property type="match status" value="1"/>
</dbReference>
<evidence type="ECO:0000256" key="4">
    <source>
        <dbReference type="ARBA" id="ARBA00022729"/>
    </source>
</evidence>
<evidence type="ECO:0000256" key="3">
    <source>
        <dbReference type="ARBA" id="ARBA00022448"/>
    </source>
</evidence>
<gene>
    <name evidence="7" type="ORF">MU1_58340</name>
</gene>
<evidence type="ECO:0000313" key="7">
    <source>
        <dbReference type="EMBL" id="GLX71484.1"/>
    </source>
</evidence>
<evidence type="ECO:0000313" key="8">
    <source>
        <dbReference type="Proteomes" id="UP001157114"/>
    </source>
</evidence>
<sequence length="463" mass="51212">MRRRLGKKSLLLLVMALMMVVTAACGGGNNSKDNNAGQSTDKGKTESSSSEPVTLTFAMQANANEIAGWTAMIDAANKKLKDDGKKITIKIEKINTSTWPEYYQKVTAQIAAGKAPDLGRIAESFMPQIIKKDQALDITDMMASLDSSKYFENTFKNAGFQDGKYYGLPSGIYYMLMYYNKDMFKAKGIAEPSHDWNNAISFPQVRDIAKQFTEGQGAQKKFGLSAGPFLSYAGGMFSLSNGGKNIFNDDLTPAIQEPATKEVYQWFDDMLRVDNSVPRPTDTKIMGGFDMFKAGRIAMAIDGTWYAGSVKNDIKNFNVGIAAIPAGKGQAYSSQFIDNFLIWKGTKHPQEAWEALQAIYSKEAWEALAKTGVGGLPIHREVFDEIKQDLFGDKISAEDMDTFTKALDHTVSVPYNSFYEEADQKINAQLDTWLLGKMSVDEFLGKASQILTETKEKTDQKAN</sequence>
<keyword evidence="4 6" id="KW-0732">Signal</keyword>
<feature type="region of interest" description="Disordered" evidence="5">
    <location>
        <begin position="28"/>
        <end position="52"/>
    </location>
</feature>
<proteinExistence type="inferred from homology"/>
<dbReference type="PANTHER" id="PTHR43649:SF31">
    <property type="entry name" value="SN-GLYCEROL-3-PHOSPHATE-BINDING PERIPLASMIC PROTEIN UGPB"/>
    <property type="match status" value="1"/>
</dbReference>
<comment type="similarity">
    <text evidence="2">Belongs to the bacterial solute-binding protein 1 family.</text>
</comment>